<dbReference type="RefSeq" id="WP_149892422.1">
    <property type="nucleotide sequence ID" value="NZ_JBHUFA010000004.1"/>
</dbReference>
<dbReference type="InterPro" id="IPR036188">
    <property type="entry name" value="FAD/NAD-bd_sf"/>
</dbReference>
<dbReference type="InterPro" id="IPR050493">
    <property type="entry name" value="FAD-dep_Monooxygenase_BioMet"/>
</dbReference>
<keyword evidence="2" id="KW-0285">Flavoprotein</keyword>
<reference evidence="8" key="1">
    <citation type="journal article" date="2019" name="Int. J. Syst. Evol. Microbiol.">
        <title>The Global Catalogue of Microorganisms (GCM) 10K type strain sequencing project: providing services to taxonomists for standard genome sequencing and annotation.</title>
        <authorList>
            <consortium name="The Broad Institute Genomics Platform"/>
            <consortium name="The Broad Institute Genome Sequencing Center for Infectious Disease"/>
            <person name="Wu L."/>
            <person name="Ma J."/>
        </authorList>
    </citation>
    <scope>NUCLEOTIDE SEQUENCE [LARGE SCALE GENOMIC DNA]</scope>
    <source>
        <strain evidence="8">JCM 3369</strain>
    </source>
</reference>
<gene>
    <name evidence="7" type="ORF">ACFSC7_14535</name>
</gene>
<organism evidence="7 8">
    <name type="scientific">Roseibium aestuarii</name>
    <dbReference type="NCBI Taxonomy" id="2600299"/>
    <lineage>
        <taxon>Bacteria</taxon>
        <taxon>Pseudomonadati</taxon>
        <taxon>Pseudomonadota</taxon>
        <taxon>Alphaproteobacteria</taxon>
        <taxon>Hyphomicrobiales</taxon>
        <taxon>Stappiaceae</taxon>
        <taxon>Roseibium</taxon>
    </lineage>
</organism>
<keyword evidence="3" id="KW-0274">FAD</keyword>
<protein>
    <submittedName>
        <fullName evidence="7">FAD-dependent monooxygenase</fullName>
    </submittedName>
</protein>
<dbReference type="InterPro" id="IPR002938">
    <property type="entry name" value="FAD-bd"/>
</dbReference>
<dbReference type="SUPFAM" id="SSF54373">
    <property type="entry name" value="FAD-linked reductases, C-terminal domain"/>
    <property type="match status" value="1"/>
</dbReference>
<proteinExistence type="predicted"/>
<sequence>MSDPILIVGAGIGGLNAALALATRGHRVTVLERAAEITEVGAGLQLSPNACHCLRQIGVLESVAARATAPDAIHVRSGHSGATITRLPLSPYLEDLYGAPYLVSHRADLQRALHEACEAHERIEIRLGHAFAGRETGSNGRVLARFETAEGQTTLETPLLIGADGVWSAVRKTIPGAAQATFTGRTAYRATLPAELVPADEMRDTGLWLGSEAHLVHYPLEAGRSFNLVALIREDWQEETWSAPVARDTFLKTFTRWAPSARRLLDQPETWLKWALCGVDALAGPWGTGGENGQTLLLGDAAHGMLPFAAQGAAMAIEDGAVLADLVTRLGPSDTRLLAAYKTLRKERVAKVQATARSNGEIYHLSGPMALARDTVMRVAGGRNLLRRQDWIYRWQPPAV</sequence>
<dbReference type="PRINTS" id="PR00420">
    <property type="entry name" value="RNGMNOXGNASE"/>
</dbReference>
<feature type="domain" description="FAD-binding" evidence="6">
    <location>
        <begin position="5"/>
        <end position="353"/>
    </location>
</feature>
<dbReference type="PANTHER" id="PTHR13789:SF318">
    <property type="entry name" value="GERANYLGERANYL DIPHOSPHATE REDUCTASE"/>
    <property type="match status" value="1"/>
</dbReference>
<comment type="cofactor">
    <cofactor evidence="1">
        <name>FAD</name>
        <dbReference type="ChEBI" id="CHEBI:57692"/>
    </cofactor>
</comment>
<evidence type="ECO:0000313" key="7">
    <source>
        <dbReference type="EMBL" id="MFD1696741.1"/>
    </source>
</evidence>
<evidence type="ECO:0000259" key="6">
    <source>
        <dbReference type="Pfam" id="PF01494"/>
    </source>
</evidence>
<evidence type="ECO:0000256" key="4">
    <source>
        <dbReference type="ARBA" id="ARBA00023002"/>
    </source>
</evidence>
<evidence type="ECO:0000256" key="3">
    <source>
        <dbReference type="ARBA" id="ARBA00022827"/>
    </source>
</evidence>
<dbReference type="GO" id="GO:0004497">
    <property type="term" value="F:monooxygenase activity"/>
    <property type="evidence" value="ECO:0007669"/>
    <property type="project" value="UniProtKB-KW"/>
</dbReference>
<name>A0ABW4K162_9HYPH</name>
<accession>A0ABW4K162</accession>
<dbReference type="Gene3D" id="3.50.50.60">
    <property type="entry name" value="FAD/NAD(P)-binding domain"/>
    <property type="match status" value="1"/>
</dbReference>
<keyword evidence="5 7" id="KW-0503">Monooxygenase</keyword>
<keyword evidence="4" id="KW-0560">Oxidoreductase</keyword>
<comment type="caution">
    <text evidence="7">The sequence shown here is derived from an EMBL/GenBank/DDBJ whole genome shotgun (WGS) entry which is preliminary data.</text>
</comment>
<dbReference type="Pfam" id="PF01494">
    <property type="entry name" value="FAD_binding_3"/>
    <property type="match status" value="1"/>
</dbReference>
<dbReference type="PANTHER" id="PTHR13789">
    <property type="entry name" value="MONOOXYGENASE"/>
    <property type="match status" value="1"/>
</dbReference>
<evidence type="ECO:0000313" key="8">
    <source>
        <dbReference type="Proteomes" id="UP001597327"/>
    </source>
</evidence>
<dbReference type="SUPFAM" id="SSF51905">
    <property type="entry name" value="FAD/NAD(P)-binding domain"/>
    <property type="match status" value="1"/>
</dbReference>
<evidence type="ECO:0000256" key="2">
    <source>
        <dbReference type="ARBA" id="ARBA00022630"/>
    </source>
</evidence>
<dbReference type="EMBL" id="JBHUFA010000004">
    <property type="protein sequence ID" value="MFD1696741.1"/>
    <property type="molecule type" value="Genomic_DNA"/>
</dbReference>
<keyword evidence="8" id="KW-1185">Reference proteome</keyword>
<evidence type="ECO:0000256" key="5">
    <source>
        <dbReference type="ARBA" id="ARBA00023033"/>
    </source>
</evidence>
<evidence type="ECO:0000256" key="1">
    <source>
        <dbReference type="ARBA" id="ARBA00001974"/>
    </source>
</evidence>
<dbReference type="Proteomes" id="UP001597327">
    <property type="component" value="Unassembled WGS sequence"/>
</dbReference>